<dbReference type="EMBL" id="KN831965">
    <property type="protein sequence ID" value="KIO05931.1"/>
    <property type="molecule type" value="Genomic_DNA"/>
</dbReference>
<reference evidence="1 2" key="1">
    <citation type="submission" date="2014-04" db="EMBL/GenBank/DDBJ databases">
        <authorList>
            <consortium name="DOE Joint Genome Institute"/>
            <person name="Kuo A."/>
            <person name="Kohler A."/>
            <person name="Costa M.D."/>
            <person name="Nagy L.G."/>
            <person name="Floudas D."/>
            <person name="Copeland A."/>
            <person name="Barry K.W."/>
            <person name="Cichocki N."/>
            <person name="Veneault-Fourrey C."/>
            <person name="LaButti K."/>
            <person name="Lindquist E.A."/>
            <person name="Lipzen A."/>
            <person name="Lundell T."/>
            <person name="Morin E."/>
            <person name="Murat C."/>
            <person name="Sun H."/>
            <person name="Tunlid A."/>
            <person name="Henrissat B."/>
            <person name="Grigoriev I.V."/>
            <person name="Hibbett D.S."/>
            <person name="Martin F."/>
            <person name="Nordberg H.P."/>
            <person name="Cantor M.N."/>
            <person name="Hua S.X."/>
        </authorList>
    </citation>
    <scope>NUCLEOTIDE SEQUENCE [LARGE SCALE GENOMIC DNA]</scope>
    <source>
        <strain evidence="1 2">Marx 270</strain>
    </source>
</reference>
<protein>
    <submittedName>
        <fullName evidence="1">Uncharacterized protein</fullName>
    </submittedName>
</protein>
<dbReference type="Proteomes" id="UP000054217">
    <property type="component" value="Unassembled WGS sequence"/>
</dbReference>
<reference evidence="2" key="2">
    <citation type="submission" date="2015-01" db="EMBL/GenBank/DDBJ databases">
        <title>Evolutionary Origins and Diversification of the Mycorrhizal Mutualists.</title>
        <authorList>
            <consortium name="DOE Joint Genome Institute"/>
            <consortium name="Mycorrhizal Genomics Consortium"/>
            <person name="Kohler A."/>
            <person name="Kuo A."/>
            <person name="Nagy L.G."/>
            <person name="Floudas D."/>
            <person name="Copeland A."/>
            <person name="Barry K.W."/>
            <person name="Cichocki N."/>
            <person name="Veneault-Fourrey C."/>
            <person name="LaButti K."/>
            <person name="Lindquist E.A."/>
            <person name="Lipzen A."/>
            <person name="Lundell T."/>
            <person name="Morin E."/>
            <person name="Murat C."/>
            <person name="Riley R."/>
            <person name="Ohm R."/>
            <person name="Sun H."/>
            <person name="Tunlid A."/>
            <person name="Henrissat B."/>
            <person name="Grigoriev I.V."/>
            <person name="Hibbett D.S."/>
            <person name="Martin F."/>
        </authorList>
    </citation>
    <scope>NUCLEOTIDE SEQUENCE [LARGE SCALE GENOMIC DNA]</scope>
    <source>
        <strain evidence="2">Marx 270</strain>
    </source>
</reference>
<organism evidence="1 2">
    <name type="scientific">Pisolithus tinctorius Marx 270</name>
    <dbReference type="NCBI Taxonomy" id="870435"/>
    <lineage>
        <taxon>Eukaryota</taxon>
        <taxon>Fungi</taxon>
        <taxon>Dikarya</taxon>
        <taxon>Basidiomycota</taxon>
        <taxon>Agaricomycotina</taxon>
        <taxon>Agaricomycetes</taxon>
        <taxon>Agaricomycetidae</taxon>
        <taxon>Boletales</taxon>
        <taxon>Sclerodermatineae</taxon>
        <taxon>Pisolithaceae</taxon>
        <taxon>Pisolithus</taxon>
    </lineage>
</organism>
<evidence type="ECO:0000313" key="2">
    <source>
        <dbReference type="Proteomes" id="UP000054217"/>
    </source>
</evidence>
<dbReference type="AlphaFoldDB" id="A0A0C3PD01"/>
<dbReference type="HOGENOM" id="CLU_1982470_0_0_1"/>
<name>A0A0C3PD01_PISTI</name>
<proteinExistence type="predicted"/>
<dbReference type="InParanoid" id="A0A0C3PD01"/>
<gene>
    <name evidence="1" type="ORF">M404DRAFT_508793</name>
</gene>
<evidence type="ECO:0000313" key="1">
    <source>
        <dbReference type="EMBL" id="KIO05931.1"/>
    </source>
</evidence>
<keyword evidence="2" id="KW-1185">Reference proteome</keyword>
<sequence>MNTYIYENLLLWRVGTQHSFYTHAWTRAPLVGLMDHGCPRTLAESLAFGWRRSQLQKCMFHWNGVRVNWRATGMGTAGGGSSSFKRDHPSRLNTRIHANNTSAFERPFTLSAGGHSGGRTKTASYC</sequence>
<accession>A0A0C3PD01</accession>